<accession>A0AAX4HNY2</accession>
<evidence type="ECO:0000313" key="2">
    <source>
        <dbReference type="EMBL" id="WPU64812.1"/>
    </source>
</evidence>
<feature type="signal peptide" evidence="1">
    <location>
        <begin position="1"/>
        <end position="18"/>
    </location>
</feature>
<dbReference type="KEGG" id="psti:SOO65_19135"/>
<keyword evidence="3" id="KW-1185">Reference proteome</keyword>
<dbReference type="EMBL" id="CP139487">
    <property type="protein sequence ID" value="WPU64812.1"/>
    <property type="molecule type" value="Genomic_DNA"/>
</dbReference>
<dbReference type="RefSeq" id="WP_321394333.1">
    <property type="nucleotide sequence ID" value="NZ_CP139487.1"/>
</dbReference>
<reference evidence="2 3" key="1">
    <citation type="submission" date="2023-11" db="EMBL/GenBank/DDBJ databases">
        <title>Peredibacter starrii A3.12.</title>
        <authorList>
            <person name="Mitchell R.J."/>
        </authorList>
    </citation>
    <scope>NUCLEOTIDE SEQUENCE [LARGE SCALE GENOMIC DNA]</scope>
    <source>
        <strain evidence="2 3">A3.12</strain>
    </source>
</reference>
<sequence length="146" mass="16069">MRLSGLLCLIILAGCAQKAVKTPAAPAPSPYASASMAKGKITASAVKTITDQDICIVITLHSKGTRSEAVQPFNWMAAVVDQKSQYHLLTINQRDPASVPVGKKRTWSHTLRTCASRARMQDVKRLVLTPKELPFKNEEELQLNWN</sequence>
<feature type="chain" id="PRO_5043455587" evidence="1">
    <location>
        <begin position="19"/>
        <end position="146"/>
    </location>
</feature>
<protein>
    <submittedName>
        <fullName evidence="2">Uncharacterized protein</fullName>
    </submittedName>
</protein>
<proteinExistence type="predicted"/>
<dbReference type="PROSITE" id="PS51257">
    <property type="entry name" value="PROKAR_LIPOPROTEIN"/>
    <property type="match status" value="1"/>
</dbReference>
<name>A0AAX4HNY2_9BACT</name>
<organism evidence="2 3">
    <name type="scientific">Peredibacter starrii</name>
    <dbReference type="NCBI Taxonomy" id="28202"/>
    <lineage>
        <taxon>Bacteria</taxon>
        <taxon>Pseudomonadati</taxon>
        <taxon>Bdellovibrionota</taxon>
        <taxon>Bacteriovoracia</taxon>
        <taxon>Bacteriovoracales</taxon>
        <taxon>Bacteriovoracaceae</taxon>
        <taxon>Peredibacter</taxon>
    </lineage>
</organism>
<dbReference type="Proteomes" id="UP001324634">
    <property type="component" value="Chromosome"/>
</dbReference>
<dbReference type="AlphaFoldDB" id="A0AAX4HNY2"/>
<keyword evidence="1" id="KW-0732">Signal</keyword>
<evidence type="ECO:0000256" key="1">
    <source>
        <dbReference type="SAM" id="SignalP"/>
    </source>
</evidence>
<evidence type="ECO:0000313" key="3">
    <source>
        <dbReference type="Proteomes" id="UP001324634"/>
    </source>
</evidence>
<gene>
    <name evidence="2" type="ORF">SOO65_19135</name>
</gene>